<dbReference type="AlphaFoldDB" id="A0A1A9ZGB8"/>
<name>A0A1A9ZGB8_GLOPL</name>
<keyword evidence="1" id="KW-0812">Transmembrane</keyword>
<evidence type="ECO:0000256" key="1">
    <source>
        <dbReference type="SAM" id="Phobius"/>
    </source>
</evidence>
<evidence type="ECO:0000313" key="2">
    <source>
        <dbReference type="EnsemblMetazoa" id="GPAI013742-PA"/>
    </source>
</evidence>
<keyword evidence="1" id="KW-1133">Transmembrane helix</keyword>
<feature type="transmembrane region" description="Helical" evidence="1">
    <location>
        <begin position="75"/>
        <end position="95"/>
    </location>
</feature>
<reference evidence="2" key="2">
    <citation type="submission" date="2020-05" db="UniProtKB">
        <authorList>
            <consortium name="EnsemblMetazoa"/>
        </authorList>
    </citation>
    <scope>IDENTIFICATION</scope>
    <source>
        <strain evidence="2">IAEA</strain>
    </source>
</reference>
<feature type="transmembrane region" description="Helical" evidence="1">
    <location>
        <begin position="107"/>
        <end position="131"/>
    </location>
</feature>
<keyword evidence="1" id="KW-0472">Membrane</keyword>
<sequence length="436" mass="47459">MKHEAQRQSPTDFDGSVGDFCDLVNSNYDGLGRTQLLQLCDRQYIRTPDTSMHRCGTNYVWQNSLLLMERRCCRFYYGAEPSGVALAMGGVSYGRSVIFGFPAGGRWSFSVLINCYIFFLEVLSTVPFWGVDVGRFRRLRRVAVGPCLAMGLLGGITGCGQDISIKLAGITVREAGRFRGPFPLDGGGLLRSFPVGSNRWSVCLVGRRSRNTRFVDLGTRYDGGRSDYSVGTSSARSSALSYDRGFGALTPLFGGSRCRTPTWDARLTSRGVSRDALPVGIASRSLASSISSAKRLKSRRLVGPPTLAYGASAPAAPVRSPGTSPAVVGYVAEFHPRVGQGVVVLFDELDGGKRLSVAGEVEPPSADDLDDWSRVDRCRERSVCPADRGDELRGFPDGVSCSYCISFIFQCFCNFCVGYFGSHKQLQQSQLVTPEH</sequence>
<organism evidence="2 3">
    <name type="scientific">Glossina pallidipes</name>
    <name type="common">Tsetse fly</name>
    <dbReference type="NCBI Taxonomy" id="7398"/>
    <lineage>
        <taxon>Eukaryota</taxon>
        <taxon>Metazoa</taxon>
        <taxon>Ecdysozoa</taxon>
        <taxon>Arthropoda</taxon>
        <taxon>Hexapoda</taxon>
        <taxon>Insecta</taxon>
        <taxon>Pterygota</taxon>
        <taxon>Neoptera</taxon>
        <taxon>Endopterygota</taxon>
        <taxon>Diptera</taxon>
        <taxon>Brachycera</taxon>
        <taxon>Muscomorpha</taxon>
        <taxon>Hippoboscoidea</taxon>
        <taxon>Glossinidae</taxon>
        <taxon>Glossina</taxon>
    </lineage>
</organism>
<reference evidence="3" key="1">
    <citation type="submission" date="2014-03" db="EMBL/GenBank/DDBJ databases">
        <authorList>
            <person name="Aksoy S."/>
            <person name="Warren W."/>
            <person name="Wilson R.K."/>
        </authorList>
    </citation>
    <scope>NUCLEOTIDE SEQUENCE [LARGE SCALE GENOMIC DNA]</scope>
    <source>
        <strain evidence="3">IAEA</strain>
    </source>
</reference>
<evidence type="ECO:0000313" key="3">
    <source>
        <dbReference type="Proteomes" id="UP000092445"/>
    </source>
</evidence>
<dbReference type="EnsemblMetazoa" id="GPAI013742-RA">
    <property type="protein sequence ID" value="GPAI013742-PA"/>
    <property type="gene ID" value="GPAI013742"/>
</dbReference>
<dbReference type="VEuPathDB" id="VectorBase:GPAI013742"/>
<dbReference type="Proteomes" id="UP000092445">
    <property type="component" value="Unassembled WGS sequence"/>
</dbReference>
<protein>
    <submittedName>
        <fullName evidence="2">Uncharacterized protein</fullName>
    </submittedName>
</protein>
<keyword evidence="3" id="KW-1185">Reference proteome</keyword>
<proteinExistence type="predicted"/>
<accession>A0A1A9ZGB8</accession>